<dbReference type="Proteomes" id="UP000288216">
    <property type="component" value="Unassembled WGS sequence"/>
</dbReference>
<keyword evidence="2" id="KW-0732">Signal</keyword>
<feature type="non-terminal residue" evidence="3">
    <location>
        <position position="477"/>
    </location>
</feature>
<feature type="region of interest" description="Disordered" evidence="1">
    <location>
        <begin position="259"/>
        <end position="436"/>
    </location>
</feature>
<dbReference type="STRING" id="75743.A0A401QCV3"/>
<feature type="chain" id="PRO_5019484352" evidence="2">
    <location>
        <begin position="21"/>
        <end position="477"/>
    </location>
</feature>
<accession>A0A401QCV3</accession>
<dbReference type="OMA" id="RKWEASP"/>
<dbReference type="EMBL" id="BFAA01038355">
    <property type="protein sequence ID" value="GCB83204.1"/>
    <property type="molecule type" value="Genomic_DNA"/>
</dbReference>
<feature type="compositionally biased region" description="Low complexity" evidence="1">
    <location>
        <begin position="52"/>
        <end position="62"/>
    </location>
</feature>
<name>A0A401QCV3_SCYTO</name>
<reference evidence="3 4" key="1">
    <citation type="journal article" date="2018" name="Nat. Ecol. Evol.">
        <title>Shark genomes provide insights into elasmobranch evolution and the origin of vertebrates.</title>
        <authorList>
            <person name="Hara Y"/>
            <person name="Yamaguchi K"/>
            <person name="Onimaru K"/>
            <person name="Kadota M"/>
            <person name="Koyanagi M"/>
            <person name="Keeley SD"/>
            <person name="Tatsumi K"/>
            <person name="Tanaka K"/>
            <person name="Motone F"/>
            <person name="Kageyama Y"/>
            <person name="Nozu R"/>
            <person name="Adachi N"/>
            <person name="Nishimura O"/>
            <person name="Nakagawa R"/>
            <person name="Tanegashima C"/>
            <person name="Kiyatake I"/>
            <person name="Matsumoto R"/>
            <person name="Murakumo K"/>
            <person name="Nishida K"/>
            <person name="Terakita A"/>
            <person name="Kuratani S"/>
            <person name="Sato K"/>
            <person name="Hyodo S Kuraku.S."/>
        </authorList>
    </citation>
    <scope>NUCLEOTIDE SEQUENCE [LARGE SCALE GENOMIC DNA]</scope>
</reference>
<evidence type="ECO:0000256" key="2">
    <source>
        <dbReference type="SAM" id="SignalP"/>
    </source>
</evidence>
<evidence type="ECO:0000313" key="3">
    <source>
        <dbReference type="EMBL" id="GCB83204.1"/>
    </source>
</evidence>
<proteinExistence type="predicted"/>
<feature type="region of interest" description="Disordered" evidence="1">
    <location>
        <begin position="28"/>
        <end position="116"/>
    </location>
</feature>
<feature type="compositionally biased region" description="Basic and acidic residues" evidence="1">
    <location>
        <begin position="265"/>
        <end position="283"/>
    </location>
</feature>
<evidence type="ECO:0000313" key="4">
    <source>
        <dbReference type="Proteomes" id="UP000288216"/>
    </source>
</evidence>
<sequence>MVLPVFHWFLSHSLGTIAPASEVLLTGNVPAHRKEGRREPKDRRSGKHGKAAKGSAPGSGRPRTSPEQPGARTLGKGTGKQEPDAEKQAPLEKPRPGRQAPGAATRTRGLLPKVQEVSLRKQGAVIEAGPKKSEVGLKKAGSAFKKPEEGLKTLESGLKRAEVGLKRLEDGLKKLEEGLEKPEVGLKPQKIGLKNKPEVVVEAGLKKPKLGLKKQDIGLKGKPDVVVEAGLKKPKLGLKKQDIGLKGKPDVVVEAGLKKPKRGLKKQDIGLKGKPDVDFRKPEVSLQTLGAVADGGPRQPGAVPEKPEAAGKVAKGAASKKRQEGGPATGAPRQKVLSGRQKAGSGTDGRKWEASPKGQDLPSGGARAQGPAPTKPHGRAKGREAGGGQAARAGKKPGRSFPGAVPPRLAGREEESAAAATSVPFPKELRPPAESEFNMPSLPAGCILAENAIACPSAKLIDIPTLLDPDLHTLYLA</sequence>
<feature type="compositionally biased region" description="Basic and acidic residues" evidence="1">
    <location>
        <begin position="79"/>
        <end position="95"/>
    </location>
</feature>
<gene>
    <name evidence="3" type="ORF">scyTo_0024054</name>
</gene>
<feature type="compositionally biased region" description="Basic and acidic residues" evidence="1">
    <location>
        <begin position="32"/>
        <end position="43"/>
    </location>
</feature>
<keyword evidence="4" id="KW-1185">Reference proteome</keyword>
<organism evidence="3 4">
    <name type="scientific">Scyliorhinus torazame</name>
    <name type="common">Cloudy catshark</name>
    <name type="synonym">Catulus torazame</name>
    <dbReference type="NCBI Taxonomy" id="75743"/>
    <lineage>
        <taxon>Eukaryota</taxon>
        <taxon>Metazoa</taxon>
        <taxon>Chordata</taxon>
        <taxon>Craniata</taxon>
        <taxon>Vertebrata</taxon>
        <taxon>Chondrichthyes</taxon>
        <taxon>Elasmobranchii</taxon>
        <taxon>Galeomorphii</taxon>
        <taxon>Galeoidea</taxon>
        <taxon>Carcharhiniformes</taxon>
        <taxon>Scyliorhinidae</taxon>
        <taxon>Scyliorhinus</taxon>
    </lineage>
</organism>
<feature type="signal peptide" evidence="2">
    <location>
        <begin position="1"/>
        <end position="20"/>
    </location>
</feature>
<comment type="caution">
    <text evidence="3">The sequence shown here is derived from an EMBL/GenBank/DDBJ whole genome shotgun (WGS) entry which is preliminary data.</text>
</comment>
<dbReference type="AlphaFoldDB" id="A0A401QCV3"/>
<protein>
    <submittedName>
        <fullName evidence="3">Uncharacterized protein</fullName>
    </submittedName>
</protein>
<evidence type="ECO:0000256" key="1">
    <source>
        <dbReference type="SAM" id="MobiDB-lite"/>
    </source>
</evidence>